<proteinExistence type="predicted"/>
<dbReference type="InterPro" id="IPR005546">
    <property type="entry name" value="Autotransporte_beta"/>
</dbReference>
<dbReference type="SUPFAM" id="SSF103515">
    <property type="entry name" value="Autotransporter"/>
    <property type="match status" value="1"/>
</dbReference>
<dbReference type="RefSeq" id="WP_082444820.1">
    <property type="nucleotide sequence ID" value="NZ_CXST01000010.1"/>
</dbReference>
<evidence type="ECO:0000313" key="3">
    <source>
        <dbReference type="Proteomes" id="UP000048926"/>
    </source>
</evidence>
<evidence type="ECO:0000313" key="2">
    <source>
        <dbReference type="EMBL" id="CTQ47588.1"/>
    </source>
</evidence>
<dbReference type="InterPro" id="IPR036709">
    <property type="entry name" value="Autotransporte_beta_dom_sf"/>
</dbReference>
<feature type="domain" description="Autotransporter" evidence="1">
    <location>
        <begin position="599"/>
        <end position="881"/>
    </location>
</feature>
<protein>
    <recommendedName>
        <fullName evidence="1">Autotransporter domain-containing protein</fullName>
    </recommendedName>
</protein>
<sequence>MIRLPLLTKGKRASVILPSLMLVISVSLVSWSGARPAHAQCADVGGVVTCGSDVSNGFLTTSNITSFTINNGVTVDDSDTGNGANGGGLGVIYAPKSFTIGSFLNNGTITATGSVNAIYLDGDGTSATITESFINNGTINGDIFVFNFGGDDIRTGGIFVNNGEIVGRLDSLETFYGIFNTGKISDGVDINVIGGGSNNIGINNSGIISGIGIISDKIFGDIVNSGEIIGTTSGISSGRIFGKIFNSGTIRGGDYGVLVAETLSSVIYGPIDGQLINHGTIIGGIDGIRTENSDFYYGGYQGGFTNTGTIVGMTGSGAVTHNITQGGFFTNSGSISGGKNGVDIGNITDGGGLTNSGTIIGETGFGITVLDIDNNFLNTNTGVISGSTLGATIGNVNGSFLNEGKILAGTDALTIGNITGKFSNSGTISGANNAVNAAGSTIHGGFENSGLIEGKSGDGLVAASVSGKLVNSGTIIGGDHAIRLTGSDDTELMLLKGSVIQGAIDLGGGSNTFSVAHGMSTVTTFSGATPTIGTTSGAPYAVSGSKIAVVDPTSLSVTDEFITDLTGGIFSSLENRLSGVRNGDYGAVSTHGEPDRSGLAEPDHLFWADGFGTFRRQDSNGAATATNQWLGGFVLGADGLLHPDTRAGFFAGASWGRMEAESNAQDTGNQSFYVGTYASVLKAGLAFDLALTAGYSHFDQDRKVANNLAAGGIETATADYGGWFISPELVVTKPLNMSGAVPLELSAGARYAGLFLDAYTESGTSDPLTVNQRDVHTGIARLQLSLPHEYFGPNGGVTHTRLKAGIEGRTNFGGDTIDGALLGQNIAFDPGGEANVLGAFAGVSAEYDTAHGLVMYGDAESQVETSGSVQVSGRIGLKFKF</sequence>
<dbReference type="AlphaFoldDB" id="A0A0M6YD32"/>
<dbReference type="Proteomes" id="UP000048926">
    <property type="component" value="Unassembled WGS sequence"/>
</dbReference>
<keyword evidence="3" id="KW-1185">Reference proteome</keyword>
<evidence type="ECO:0000259" key="1">
    <source>
        <dbReference type="PROSITE" id="PS51208"/>
    </source>
</evidence>
<dbReference type="PROSITE" id="PS51208">
    <property type="entry name" value="AUTOTRANSPORTER"/>
    <property type="match status" value="1"/>
</dbReference>
<dbReference type="OrthoDB" id="7862738at2"/>
<dbReference type="SMART" id="SM00869">
    <property type="entry name" value="Autotransporter"/>
    <property type="match status" value="1"/>
</dbReference>
<dbReference type="Pfam" id="PF03797">
    <property type="entry name" value="Autotransporter"/>
    <property type="match status" value="1"/>
</dbReference>
<name>A0A0M6YD32_9HYPH</name>
<accession>A0A0M6YD32</accession>
<reference evidence="3" key="1">
    <citation type="submission" date="2015-07" db="EMBL/GenBank/DDBJ databases">
        <authorList>
            <person name="Rodrigo-Torres Lidia"/>
            <person name="Arahal R.David."/>
        </authorList>
    </citation>
    <scope>NUCLEOTIDE SEQUENCE [LARGE SCALE GENOMIC DNA]</scope>
    <source>
        <strain evidence="3">CECT 4801</strain>
    </source>
</reference>
<dbReference type="Gene3D" id="2.40.128.130">
    <property type="entry name" value="Autotransporter beta-domain"/>
    <property type="match status" value="1"/>
</dbReference>
<dbReference type="EMBL" id="CXST01000010">
    <property type="protein sequence ID" value="CTQ47588.1"/>
    <property type="molecule type" value="Genomic_DNA"/>
</dbReference>
<organism evidence="2 3">
    <name type="scientific">Roseibium aggregatum</name>
    <dbReference type="NCBI Taxonomy" id="187304"/>
    <lineage>
        <taxon>Bacteria</taxon>
        <taxon>Pseudomonadati</taxon>
        <taxon>Pseudomonadota</taxon>
        <taxon>Alphaproteobacteria</taxon>
        <taxon>Hyphomicrobiales</taxon>
        <taxon>Stappiaceae</taxon>
        <taxon>Roseibium</taxon>
    </lineage>
</organism>
<gene>
    <name evidence="2" type="ORF">LAL4801_06050</name>
</gene>